<evidence type="ECO:0000313" key="1">
    <source>
        <dbReference type="EMBL" id="KKN08740.1"/>
    </source>
</evidence>
<sequence>MRKTKQVKAYKKQAAKAYGQGKKKEAYKLWDQAHKLRLEMQKKV</sequence>
<comment type="caution">
    <text evidence="1">The sequence shown here is derived from an EMBL/GenBank/DDBJ whole genome shotgun (WGS) entry which is preliminary data.</text>
</comment>
<reference evidence="1" key="1">
    <citation type="journal article" date="2015" name="Nature">
        <title>Complex archaea that bridge the gap between prokaryotes and eukaryotes.</title>
        <authorList>
            <person name="Spang A."/>
            <person name="Saw J.H."/>
            <person name="Jorgensen S.L."/>
            <person name="Zaremba-Niedzwiedzka K."/>
            <person name="Martijn J."/>
            <person name="Lind A.E."/>
            <person name="van Eijk R."/>
            <person name="Schleper C."/>
            <person name="Guy L."/>
            <person name="Ettema T.J."/>
        </authorList>
    </citation>
    <scope>NUCLEOTIDE SEQUENCE</scope>
</reference>
<dbReference type="EMBL" id="LAZR01004421">
    <property type="protein sequence ID" value="KKN08740.1"/>
    <property type="molecule type" value="Genomic_DNA"/>
</dbReference>
<name>A0A0F9MN19_9ZZZZ</name>
<organism evidence="1">
    <name type="scientific">marine sediment metagenome</name>
    <dbReference type="NCBI Taxonomy" id="412755"/>
    <lineage>
        <taxon>unclassified sequences</taxon>
        <taxon>metagenomes</taxon>
        <taxon>ecological metagenomes</taxon>
    </lineage>
</organism>
<accession>A0A0F9MN19</accession>
<gene>
    <name evidence="1" type="ORF">LCGC14_1053590</name>
</gene>
<proteinExistence type="predicted"/>
<dbReference type="AlphaFoldDB" id="A0A0F9MN19"/>
<protein>
    <submittedName>
        <fullName evidence="1">Uncharacterized protein</fullName>
    </submittedName>
</protein>